<evidence type="ECO:0000256" key="6">
    <source>
        <dbReference type="SAM" id="Phobius"/>
    </source>
</evidence>
<feature type="domain" description="ResB-like" evidence="7">
    <location>
        <begin position="21"/>
        <end position="444"/>
    </location>
</feature>
<accession>A0A8J6N2W0</accession>
<dbReference type="Pfam" id="PF05140">
    <property type="entry name" value="ResB"/>
    <property type="match status" value="1"/>
</dbReference>
<dbReference type="GO" id="GO:0017004">
    <property type="term" value="P:cytochrome complex assembly"/>
    <property type="evidence" value="ECO:0007669"/>
    <property type="project" value="UniProtKB-KW"/>
</dbReference>
<keyword evidence="5 6" id="KW-0472">Membrane</keyword>
<dbReference type="EMBL" id="JACNLL010000036">
    <property type="protein sequence ID" value="MBC8199119.1"/>
    <property type="molecule type" value="Genomic_DNA"/>
</dbReference>
<name>A0A8J6N2W0_9BACT</name>
<reference evidence="8 9" key="1">
    <citation type="submission" date="2020-08" db="EMBL/GenBank/DDBJ databases">
        <title>Bridging the membrane lipid divide: bacteria of the FCB group superphylum have the potential to synthesize archaeal ether lipids.</title>
        <authorList>
            <person name="Villanueva L."/>
            <person name="Von Meijenfeldt F.A.B."/>
            <person name="Westbye A.B."/>
            <person name="Yadav S."/>
            <person name="Hopmans E.C."/>
            <person name="Dutilh B.E."/>
            <person name="Sinninghe Damste J.S."/>
        </authorList>
    </citation>
    <scope>NUCLEOTIDE SEQUENCE [LARGE SCALE GENOMIC DNA]</scope>
    <source>
        <strain evidence="8">NIOZ-UU82</strain>
    </source>
</reference>
<dbReference type="GO" id="GO:0016020">
    <property type="term" value="C:membrane"/>
    <property type="evidence" value="ECO:0007669"/>
    <property type="project" value="UniProtKB-SubCell"/>
</dbReference>
<protein>
    <submittedName>
        <fullName evidence="8">Cytochrome c biogenesis protein ResB</fullName>
    </submittedName>
</protein>
<dbReference type="Proteomes" id="UP000603545">
    <property type="component" value="Unassembled WGS sequence"/>
</dbReference>
<evidence type="ECO:0000256" key="4">
    <source>
        <dbReference type="ARBA" id="ARBA00022989"/>
    </source>
</evidence>
<proteinExistence type="predicted"/>
<evidence type="ECO:0000256" key="1">
    <source>
        <dbReference type="ARBA" id="ARBA00004141"/>
    </source>
</evidence>
<feature type="transmembrane region" description="Helical" evidence="6">
    <location>
        <begin position="391"/>
        <end position="411"/>
    </location>
</feature>
<feature type="transmembrane region" description="Helical" evidence="6">
    <location>
        <begin position="168"/>
        <end position="192"/>
    </location>
</feature>
<evidence type="ECO:0000256" key="5">
    <source>
        <dbReference type="ARBA" id="ARBA00023136"/>
    </source>
</evidence>
<feature type="transmembrane region" description="Helical" evidence="6">
    <location>
        <begin position="21"/>
        <end position="41"/>
    </location>
</feature>
<evidence type="ECO:0000313" key="8">
    <source>
        <dbReference type="EMBL" id="MBC8199119.1"/>
    </source>
</evidence>
<evidence type="ECO:0000256" key="3">
    <source>
        <dbReference type="ARBA" id="ARBA00022748"/>
    </source>
</evidence>
<organism evidence="8 9">
    <name type="scientific">Candidatus Desulfaltia bathyphila</name>
    <dbReference type="NCBI Taxonomy" id="2841697"/>
    <lineage>
        <taxon>Bacteria</taxon>
        <taxon>Pseudomonadati</taxon>
        <taxon>Thermodesulfobacteriota</taxon>
        <taxon>Desulfobacteria</taxon>
        <taxon>Desulfobacterales</taxon>
        <taxon>Desulfobacterales incertae sedis</taxon>
        <taxon>Candidatus Desulfaltia</taxon>
    </lineage>
</organism>
<gene>
    <name evidence="8" type="ORF">H8E80_03615</name>
</gene>
<evidence type="ECO:0000256" key="2">
    <source>
        <dbReference type="ARBA" id="ARBA00022692"/>
    </source>
</evidence>
<keyword evidence="2 6" id="KW-0812">Transmembrane</keyword>
<dbReference type="PANTHER" id="PTHR31566">
    <property type="entry name" value="CYTOCHROME C BIOGENESIS PROTEIN CCS1, CHLOROPLASTIC"/>
    <property type="match status" value="1"/>
</dbReference>
<feature type="transmembrane region" description="Helical" evidence="6">
    <location>
        <begin position="74"/>
        <end position="95"/>
    </location>
</feature>
<comment type="subcellular location">
    <subcellularLocation>
        <location evidence="1">Membrane</location>
        <topology evidence="1">Multi-pass membrane protein</topology>
    </subcellularLocation>
</comment>
<dbReference type="InterPro" id="IPR007816">
    <property type="entry name" value="ResB-like_domain"/>
</dbReference>
<dbReference type="PANTHER" id="PTHR31566:SF0">
    <property type="entry name" value="CYTOCHROME C BIOGENESIS PROTEIN CCS1, CHLOROPLASTIC"/>
    <property type="match status" value="1"/>
</dbReference>
<keyword evidence="4 6" id="KW-1133">Transmembrane helix</keyword>
<dbReference type="AlphaFoldDB" id="A0A8J6N2W0"/>
<sequence length="456" mass="52053">MNKETGSAGFTSRLWKLFASVRLTVVILLSLAVTSIIGTIIPQNERPEAYLNEYGEFLYKILSAFDVFDMYHSWWFQFLLLMLTTNIVVCSINRFSALWKMLSVKNPSFNVSKFRNLSDKEEFIDIRSPEDLKRIYMPIVSRSFGYKRIEETDNGFCIFAEKGRWTRIGVYVIHLSVILLLIGGLIGSIFGFKGFVNIPEGKTINSIRLSNTGKAQDLNFDIRCDNFNIKFYDSGAPSEYRSTLTILEQGKSVLTRDIIVNDPLRYKGINIFQSSYGELPPREITLNFKNRITGMSHKKKVSFGQQFNLPEDAGQFVVKGYRDSYNFGGHNLGKTFMGILTHNNGSPVHVIMPVRFPVFDRMRKGNQVVSVVDYDHRYYTGLQVTRDPGVLIVYSGFVIMIIGCFITFFMSHQRLCVEISKSGKKSKVMVAGTANKNRFGMQSRIKRIAKSLRINL</sequence>
<evidence type="ECO:0000313" key="9">
    <source>
        <dbReference type="Proteomes" id="UP000603545"/>
    </source>
</evidence>
<keyword evidence="3" id="KW-0201">Cytochrome c-type biogenesis</keyword>
<evidence type="ECO:0000259" key="7">
    <source>
        <dbReference type="Pfam" id="PF05140"/>
    </source>
</evidence>
<comment type="caution">
    <text evidence="8">The sequence shown here is derived from an EMBL/GenBank/DDBJ whole genome shotgun (WGS) entry which is preliminary data.</text>
</comment>
<dbReference type="InterPro" id="IPR023494">
    <property type="entry name" value="Cyt_c_bgen_Ccs1/CcsB/ResB"/>
</dbReference>